<organism evidence="14">
    <name type="scientific">Timema cristinae</name>
    <name type="common">Walking stick</name>
    <dbReference type="NCBI Taxonomy" id="61476"/>
    <lineage>
        <taxon>Eukaryota</taxon>
        <taxon>Metazoa</taxon>
        <taxon>Ecdysozoa</taxon>
        <taxon>Arthropoda</taxon>
        <taxon>Hexapoda</taxon>
        <taxon>Insecta</taxon>
        <taxon>Pterygota</taxon>
        <taxon>Neoptera</taxon>
        <taxon>Polyneoptera</taxon>
        <taxon>Phasmatodea</taxon>
        <taxon>Timematodea</taxon>
        <taxon>Timematoidea</taxon>
        <taxon>Timematidae</taxon>
        <taxon>Timema</taxon>
    </lineage>
</organism>
<evidence type="ECO:0000256" key="13">
    <source>
        <dbReference type="SAM" id="SignalP"/>
    </source>
</evidence>
<dbReference type="GO" id="GO:0004035">
    <property type="term" value="F:alkaline phosphatase activity"/>
    <property type="evidence" value="ECO:0007669"/>
    <property type="project" value="UniProtKB-EC"/>
</dbReference>
<feature type="binding site" evidence="9">
    <location>
        <position position="66"/>
    </location>
    <ligand>
        <name>Zn(2+)</name>
        <dbReference type="ChEBI" id="CHEBI:29105"/>
        <label>2</label>
    </ligand>
</feature>
<comment type="cofactor">
    <cofactor evidence="9">
        <name>Zn(2+)</name>
        <dbReference type="ChEBI" id="CHEBI:29105"/>
    </cofactor>
    <text evidence="9">Binds 2 Zn(2+) ions.</text>
</comment>
<feature type="binding site" evidence="9">
    <location>
        <position position="508"/>
    </location>
    <ligand>
        <name>Zn(2+)</name>
        <dbReference type="ChEBI" id="CHEBI:29105"/>
        <label>2</label>
    </ligand>
</feature>
<gene>
    <name evidence="14" type="ORF">TCEB3V08_LOCUS9739</name>
</gene>
<evidence type="ECO:0000256" key="1">
    <source>
        <dbReference type="ARBA" id="ARBA00005984"/>
    </source>
</evidence>
<evidence type="ECO:0000256" key="6">
    <source>
        <dbReference type="ARBA" id="ARBA00022833"/>
    </source>
</evidence>
<dbReference type="PROSITE" id="PS00123">
    <property type="entry name" value="ALKALINE_PHOSPHATASE"/>
    <property type="match status" value="1"/>
</dbReference>
<feature type="binding site" evidence="9">
    <location>
        <position position="427"/>
    </location>
    <ligand>
        <name>Zn(2+)</name>
        <dbReference type="ChEBI" id="CHEBI:29105"/>
        <label>2</label>
    </ligand>
</feature>
<feature type="chain" id="PRO_5031538090" description="Alkaline phosphatase" evidence="13">
    <location>
        <begin position="22"/>
        <end position="577"/>
    </location>
</feature>
<evidence type="ECO:0000256" key="8">
    <source>
        <dbReference type="PIRSR" id="PIRSR601952-1"/>
    </source>
</evidence>
<reference evidence="14" key="1">
    <citation type="submission" date="2020-11" db="EMBL/GenBank/DDBJ databases">
        <authorList>
            <person name="Tran Van P."/>
        </authorList>
    </citation>
    <scope>NUCLEOTIDE SEQUENCE</scope>
</reference>
<evidence type="ECO:0000256" key="2">
    <source>
        <dbReference type="ARBA" id="ARBA00012647"/>
    </source>
</evidence>
<dbReference type="SMART" id="SM00098">
    <property type="entry name" value="alkPPc"/>
    <property type="match status" value="1"/>
</dbReference>
<feature type="active site" description="Phosphoserine intermediate" evidence="8">
    <location>
        <position position="110"/>
    </location>
</feature>
<comment type="catalytic activity">
    <reaction evidence="11">
        <text>a phosphate monoester + H2O = an alcohol + phosphate</text>
        <dbReference type="Rhea" id="RHEA:15017"/>
        <dbReference type="ChEBI" id="CHEBI:15377"/>
        <dbReference type="ChEBI" id="CHEBI:30879"/>
        <dbReference type="ChEBI" id="CHEBI:43474"/>
        <dbReference type="ChEBI" id="CHEBI:67140"/>
        <dbReference type="EC" id="3.1.3.1"/>
    </reaction>
</comment>
<dbReference type="PANTHER" id="PTHR11596">
    <property type="entry name" value="ALKALINE PHOSPHATASE"/>
    <property type="match status" value="1"/>
</dbReference>
<dbReference type="CDD" id="cd16012">
    <property type="entry name" value="ALP"/>
    <property type="match status" value="1"/>
</dbReference>
<dbReference type="AlphaFoldDB" id="A0A7R9D684"/>
<evidence type="ECO:0000256" key="4">
    <source>
        <dbReference type="ARBA" id="ARBA00022723"/>
    </source>
</evidence>
<keyword evidence="4 9" id="KW-0479">Metal-binding</keyword>
<dbReference type="InterPro" id="IPR001952">
    <property type="entry name" value="Alkaline_phosphatase"/>
</dbReference>
<dbReference type="InterPro" id="IPR018299">
    <property type="entry name" value="Alkaline_phosphatase_AS"/>
</dbReference>
<dbReference type="Gene3D" id="3.40.720.10">
    <property type="entry name" value="Alkaline Phosphatase, subunit A"/>
    <property type="match status" value="2"/>
</dbReference>
<feature type="binding site" evidence="9">
    <location>
        <position position="173"/>
    </location>
    <ligand>
        <name>Mg(2+)</name>
        <dbReference type="ChEBI" id="CHEBI:18420"/>
    </ligand>
</feature>
<dbReference type="GO" id="GO:0046872">
    <property type="term" value="F:metal ion binding"/>
    <property type="evidence" value="ECO:0007669"/>
    <property type="project" value="UniProtKB-KW"/>
</dbReference>
<keyword evidence="7 9" id="KW-0460">Magnesium</keyword>
<sequence length="577" mass="62220">MVQGRIVLAYASLLICRIVTAAVSRTNEGFSGPDSWNTLARQELEASLKVQLNTGVARNVILFVGDGMGPNTVTATRIYKAQEGGKLAFEDFPHVGLLKTYTADKQVPDSAATATAMFSGVKSNYYTGGVDQTVQLDDCEASLKPEARLKSIVDWAILAGKDTGFVTTTRVTHATPGPLYSHFANRKWECESGMPETAKDCKDIARQLVEDEPGRSIKVIMGGGRQSLNTNLTLGPEDPLDTWSCRREDGLELTRTWQVDKAERGARYALLSNTGDLTRLDASNVDYVLGIFANGHLKYDFERDRSPEGMPSLSQMTSVAIKVLDKNPEGFVLMMELLTINRTDGISSCVCNTSSRIVPTCAGGGWNDWPSTPQRVEGGMIDQAHHRGYARRALDEASAMSDAVQVAVDWVQASGRVDTLIVVTSDHTHSLAFNGYPTRGSDITGIGGLSKHDGVPFTTLTYSTGDIYAYNYTTDINGTVQRADPSKVNSSSFHYHQQAAILSDEAHHGGGDVAVYATGPMAHLFHSVHEQHYVAHVIAYSARIGPYSATAATVGPSTLGSLVLVLVALGGASFWLS</sequence>
<proteinExistence type="inferred from homology"/>
<keyword evidence="12" id="KW-0812">Transmembrane</keyword>
<dbReference type="Pfam" id="PF00245">
    <property type="entry name" value="Alk_phosphatase"/>
    <property type="match status" value="2"/>
</dbReference>
<feature type="binding site" evidence="9">
    <location>
        <position position="426"/>
    </location>
    <ligand>
        <name>Zn(2+)</name>
        <dbReference type="ChEBI" id="CHEBI:29105"/>
        <label>2</label>
    </ligand>
</feature>
<feature type="binding site" evidence="9">
    <location>
        <position position="382"/>
    </location>
    <ligand>
        <name>Zn(2+)</name>
        <dbReference type="ChEBI" id="CHEBI:29105"/>
        <label>2</label>
    </ligand>
</feature>
<accession>A0A7R9D684</accession>
<keyword evidence="13" id="KW-0732">Signal</keyword>
<feature type="binding site" evidence="9">
    <location>
        <position position="386"/>
    </location>
    <ligand>
        <name>Zn(2+)</name>
        <dbReference type="ChEBI" id="CHEBI:29105"/>
        <label>2</label>
    </ligand>
</feature>
<comment type="cofactor">
    <cofactor evidence="9">
        <name>Mg(2+)</name>
        <dbReference type="ChEBI" id="CHEBI:18420"/>
    </cofactor>
    <text evidence="9">Binds 1 Mg(2+) ion.</text>
</comment>
<keyword evidence="12" id="KW-1133">Transmembrane helix</keyword>
<feature type="binding site" evidence="9">
    <location>
        <position position="377"/>
    </location>
    <ligand>
        <name>Mg(2+)</name>
        <dbReference type="ChEBI" id="CHEBI:18420"/>
    </ligand>
</feature>
<dbReference type="InterPro" id="IPR017850">
    <property type="entry name" value="Alkaline_phosphatase_core_sf"/>
</dbReference>
<name>A0A7R9D684_TIMCR</name>
<evidence type="ECO:0000256" key="11">
    <source>
        <dbReference type="RuleBase" id="RU003947"/>
    </source>
</evidence>
<evidence type="ECO:0000256" key="12">
    <source>
        <dbReference type="SAM" id="Phobius"/>
    </source>
</evidence>
<evidence type="ECO:0000256" key="7">
    <source>
        <dbReference type="ARBA" id="ARBA00022842"/>
    </source>
</evidence>
<evidence type="ECO:0000256" key="10">
    <source>
        <dbReference type="RuleBase" id="RU003946"/>
    </source>
</evidence>
<keyword evidence="12" id="KW-0472">Membrane</keyword>
<feature type="signal peptide" evidence="13">
    <location>
        <begin position="1"/>
        <end position="21"/>
    </location>
</feature>
<protein>
    <recommendedName>
        <fullName evidence="2 11">Alkaline phosphatase</fullName>
        <ecNumber evidence="2 11">3.1.3.1</ecNumber>
    </recommendedName>
</protein>
<comment type="similarity">
    <text evidence="1 10">Belongs to the alkaline phosphatase family.</text>
</comment>
<evidence type="ECO:0000256" key="5">
    <source>
        <dbReference type="ARBA" id="ARBA00022801"/>
    </source>
</evidence>
<dbReference type="EMBL" id="OC320814">
    <property type="protein sequence ID" value="CAD7408881.1"/>
    <property type="molecule type" value="Genomic_DNA"/>
</dbReference>
<dbReference type="PANTHER" id="PTHR11596:SF5">
    <property type="entry name" value="ALKALINE PHOSPHATASE"/>
    <property type="match status" value="1"/>
</dbReference>
<keyword evidence="6 9" id="KW-0862">Zinc</keyword>
<keyword evidence="5 11" id="KW-0378">Hydrolase</keyword>
<dbReference type="PRINTS" id="PR00113">
    <property type="entry name" value="ALKPHPHTASE"/>
</dbReference>
<evidence type="ECO:0000256" key="3">
    <source>
        <dbReference type="ARBA" id="ARBA00022553"/>
    </source>
</evidence>
<feature type="transmembrane region" description="Helical" evidence="12">
    <location>
        <begin position="558"/>
        <end position="576"/>
    </location>
</feature>
<dbReference type="EC" id="3.1.3.1" evidence="2 11"/>
<dbReference type="SUPFAM" id="SSF53649">
    <property type="entry name" value="Alkaline phosphatase-like"/>
    <property type="match status" value="1"/>
</dbReference>
<evidence type="ECO:0000256" key="9">
    <source>
        <dbReference type="PIRSR" id="PIRSR601952-2"/>
    </source>
</evidence>
<keyword evidence="3" id="KW-0597">Phosphoprotein</keyword>
<feature type="binding site" evidence="9">
    <location>
        <position position="175"/>
    </location>
    <ligand>
        <name>Mg(2+)</name>
        <dbReference type="ChEBI" id="CHEBI:18420"/>
    </ligand>
</feature>
<evidence type="ECO:0000313" key="14">
    <source>
        <dbReference type="EMBL" id="CAD7408881.1"/>
    </source>
</evidence>
<feature type="binding site" evidence="9">
    <location>
        <position position="66"/>
    </location>
    <ligand>
        <name>Mg(2+)</name>
        <dbReference type="ChEBI" id="CHEBI:18420"/>
    </ligand>
</feature>